<reference evidence="1 2" key="1">
    <citation type="journal article" date="2019" name="Environ. Microbiol.">
        <title>An active ?-lactamase is a part of an orchestrated cell wall stress resistance network of Bacillus subtilis and related rhizosphere species.</title>
        <authorList>
            <person name="Bucher T."/>
            <person name="Keren-Paz A."/>
            <person name="Hausser J."/>
            <person name="Olender T."/>
            <person name="Cytryn E."/>
            <person name="Kolodkin-Gal I."/>
        </authorList>
    </citation>
    <scope>NUCLEOTIDE SEQUENCE [LARGE SCALE GENOMIC DNA]</scope>
    <source>
        <strain evidence="1 2">I186</strain>
    </source>
</reference>
<proteinExistence type="predicted"/>
<keyword evidence="1" id="KW-0547">Nucleotide-binding</keyword>
<organism evidence="1 2">
    <name type="scientific">Bacillus mycoides</name>
    <dbReference type="NCBI Taxonomy" id="1405"/>
    <lineage>
        <taxon>Bacteria</taxon>
        <taxon>Bacillati</taxon>
        <taxon>Bacillota</taxon>
        <taxon>Bacilli</taxon>
        <taxon>Bacillales</taxon>
        <taxon>Bacillaceae</taxon>
        <taxon>Bacillus</taxon>
        <taxon>Bacillus cereus group</taxon>
    </lineage>
</organism>
<dbReference type="PANTHER" id="PTHR30121:SF6">
    <property type="entry name" value="SLR6007 PROTEIN"/>
    <property type="match status" value="1"/>
</dbReference>
<dbReference type="EMBL" id="SZOD01000791">
    <property type="protein sequence ID" value="TKI81025.1"/>
    <property type="molecule type" value="Genomic_DNA"/>
</dbReference>
<dbReference type="AlphaFoldDB" id="A0A4U3A150"/>
<dbReference type="InterPro" id="IPR051162">
    <property type="entry name" value="T4SS_component"/>
</dbReference>
<name>A0A4U3A150_BACMY</name>
<accession>A0A4U3A150</accession>
<keyword evidence="1" id="KW-0067">ATP-binding</keyword>
<dbReference type="GO" id="GO:0005524">
    <property type="term" value="F:ATP binding"/>
    <property type="evidence" value="ECO:0007669"/>
    <property type="project" value="UniProtKB-KW"/>
</dbReference>
<protein>
    <submittedName>
        <fullName evidence="1">ATP-binding protein</fullName>
    </submittedName>
</protein>
<gene>
    <name evidence="1" type="ORF">FC701_26450</name>
</gene>
<dbReference type="PANTHER" id="PTHR30121">
    <property type="entry name" value="UNCHARACTERIZED PROTEIN YJGR-RELATED"/>
    <property type="match status" value="1"/>
</dbReference>
<evidence type="ECO:0000313" key="2">
    <source>
        <dbReference type="Proteomes" id="UP000305524"/>
    </source>
</evidence>
<dbReference type="Gene3D" id="3.40.50.300">
    <property type="entry name" value="P-loop containing nucleotide triphosphate hydrolases"/>
    <property type="match status" value="1"/>
</dbReference>
<sequence>MQQPKIGVDKHVGIAGQTGTGKSVLAEIYLAGVTEVDVVKLDTKGEVYERRKKKEPIWRGLVEGKDYTVVERLEELDEVRTRKIIYAPIFEEQELEFYDALMKWVYMRENTTLWIDELMEVCPSYSKYPPYLKGIMTRGRSKNVAVWACTQRPADIPAIVFGNCSHFFIFDMNLPQDREKMAKITGASRFLEKPGFRYFWYFESGWDEPIKATLKL</sequence>
<dbReference type="InterPro" id="IPR027417">
    <property type="entry name" value="P-loop_NTPase"/>
</dbReference>
<dbReference type="SUPFAM" id="SSF52540">
    <property type="entry name" value="P-loop containing nucleoside triphosphate hydrolases"/>
    <property type="match status" value="1"/>
</dbReference>
<evidence type="ECO:0000313" key="1">
    <source>
        <dbReference type="EMBL" id="TKI81025.1"/>
    </source>
</evidence>
<dbReference type="RefSeq" id="WP_137058974.1">
    <property type="nucleotide sequence ID" value="NZ_SZOD01000791.1"/>
</dbReference>
<dbReference type="Proteomes" id="UP000305524">
    <property type="component" value="Unassembled WGS sequence"/>
</dbReference>
<comment type="caution">
    <text evidence="1">The sequence shown here is derived from an EMBL/GenBank/DDBJ whole genome shotgun (WGS) entry which is preliminary data.</text>
</comment>